<evidence type="ECO:0000256" key="4">
    <source>
        <dbReference type="ARBA" id="ARBA00022553"/>
    </source>
</evidence>
<dbReference type="InterPro" id="IPR003660">
    <property type="entry name" value="HAMP_dom"/>
</dbReference>
<dbReference type="PANTHER" id="PTHR45436">
    <property type="entry name" value="SENSOR HISTIDINE KINASE YKOH"/>
    <property type="match status" value="1"/>
</dbReference>
<evidence type="ECO:0000256" key="1">
    <source>
        <dbReference type="ARBA" id="ARBA00000085"/>
    </source>
</evidence>
<keyword evidence="9" id="KW-0902">Two-component regulatory system</keyword>
<dbReference type="HOGENOM" id="CLU_000445_89_6_9"/>
<dbReference type="PRINTS" id="PR00344">
    <property type="entry name" value="BCTRLSENSOR"/>
</dbReference>
<evidence type="ECO:0000313" key="15">
    <source>
        <dbReference type="Proteomes" id="UP000012589"/>
    </source>
</evidence>
<dbReference type="PROSITE" id="PS50885">
    <property type="entry name" value="HAMP"/>
    <property type="match status" value="1"/>
</dbReference>
<evidence type="ECO:0000256" key="3">
    <source>
        <dbReference type="ARBA" id="ARBA00012438"/>
    </source>
</evidence>
<dbReference type="eggNOG" id="COG5002">
    <property type="taxonomic scope" value="Bacteria"/>
</dbReference>
<evidence type="ECO:0000259" key="13">
    <source>
        <dbReference type="PROSITE" id="PS50885"/>
    </source>
</evidence>
<dbReference type="InterPro" id="IPR036097">
    <property type="entry name" value="HisK_dim/P_sf"/>
</dbReference>
<reference evidence="14 15" key="1">
    <citation type="journal article" date="2014" name="Genome Announc.">
        <title>Draft genome sequences of the altered schaedler flora, a defined bacterial community from gnotobiotic mice.</title>
        <authorList>
            <person name="Wannemuehler M.J."/>
            <person name="Overstreet A.M."/>
            <person name="Ward D.V."/>
            <person name="Phillips G.J."/>
        </authorList>
    </citation>
    <scope>NUCLEOTIDE SEQUENCE [LARGE SCALE GENOMIC DNA]</scope>
    <source>
        <strain evidence="14 15">ASF492</strain>
    </source>
</reference>
<organism evidence="14 15">
    <name type="scientific">Eubacterium plexicaudatum ASF492</name>
    <dbReference type="NCBI Taxonomy" id="1235802"/>
    <lineage>
        <taxon>Bacteria</taxon>
        <taxon>Bacillati</taxon>
        <taxon>Bacillota</taxon>
        <taxon>Clostridia</taxon>
        <taxon>Eubacteriales</taxon>
        <taxon>Eubacteriaceae</taxon>
        <taxon>Eubacterium</taxon>
    </lineage>
</organism>
<evidence type="ECO:0000256" key="6">
    <source>
        <dbReference type="ARBA" id="ARBA00022692"/>
    </source>
</evidence>
<dbReference type="Pfam" id="PF02518">
    <property type="entry name" value="HATPase_c"/>
    <property type="match status" value="1"/>
</dbReference>
<dbReference type="FunFam" id="1.10.287.130:FF:000001">
    <property type="entry name" value="Two-component sensor histidine kinase"/>
    <property type="match status" value="1"/>
</dbReference>
<protein>
    <recommendedName>
        <fullName evidence="3">histidine kinase</fullName>
        <ecNumber evidence="3">2.7.13.3</ecNumber>
    </recommendedName>
</protein>
<dbReference type="InterPro" id="IPR050428">
    <property type="entry name" value="TCS_sensor_his_kinase"/>
</dbReference>
<evidence type="ECO:0000256" key="2">
    <source>
        <dbReference type="ARBA" id="ARBA00004370"/>
    </source>
</evidence>
<keyword evidence="6 11" id="KW-0812">Transmembrane</keyword>
<dbReference type="CDD" id="cd06225">
    <property type="entry name" value="HAMP"/>
    <property type="match status" value="1"/>
</dbReference>
<dbReference type="Pfam" id="PF00672">
    <property type="entry name" value="HAMP"/>
    <property type="match status" value="1"/>
</dbReference>
<keyword evidence="15" id="KW-1185">Reference proteome</keyword>
<accession>N2ART6</accession>
<dbReference type="CDD" id="cd00082">
    <property type="entry name" value="HisKA"/>
    <property type="match status" value="1"/>
</dbReference>
<keyword evidence="10 11" id="KW-0472">Membrane</keyword>
<dbReference type="InterPro" id="IPR004358">
    <property type="entry name" value="Sig_transdc_His_kin-like_C"/>
</dbReference>
<comment type="caution">
    <text evidence="14">The sequence shown here is derived from an EMBL/GenBank/DDBJ whole genome shotgun (WGS) entry which is preliminary data.</text>
</comment>
<sequence>MKKRSKKFSVKAKIASWLTLLTALLAILLVMFMLAIGSKVAERTTADQLVYTVKNNLKQMRFDQGKPQFDTSFRFYRNGVTTLIYSKSESLLAGQIPVSFQVSEPFQNGLLRMADAGEVRYLVLDLWLSCGWENGVWVRGLIEAPDNSLMAMNLLKVAMIALPVFMALAAAGSYWITRRAFRPLDSINATAAAINEAKDLSRRIGLPPGQDEFSRLAGAFDRLFERLERSFEAEKQFTADASHELRTPVSIIKGACEYALKYDETQEDRQESLDMIKRQAEKMSVVISQLLSMTRLEQGTEQVCMEPVELCGFLHTLCGEQAYEPERVMIADTVCVSVQANAGLLSALVVNLVENALKYGREDGHVWLSICRDEDEVQIWVRDDGEGIAMEHQEKIWQRFYQADPARGEEMGAGLGLPLVRQIAAIHGGYMTLESGQDTGSLFILHLPAVGSFSEKIEK</sequence>
<dbReference type="EMBL" id="AQFT01000072">
    <property type="protein sequence ID" value="EMZ27234.1"/>
    <property type="molecule type" value="Genomic_DNA"/>
</dbReference>
<evidence type="ECO:0000256" key="9">
    <source>
        <dbReference type="ARBA" id="ARBA00023012"/>
    </source>
</evidence>
<dbReference type="SMART" id="SM00387">
    <property type="entry name" value="HATPase_c"/>
    <property type="match status" value="1"/>
</dbReference>
<comment type="catalytic activity">
    <reaction evidence="1">
        <text>ATP + protein L-histidine = ADP + protein N-phospho-L-histidine.</text>
        <dbReference type="EC" id="2.7.13.3"/>
    </reaction>
</comment>
<keyword evidence="8 11" id="KW-1133">Transmembrane helix</keyword>
<dbReference type="GO" id="GO:0016020">
    <property type="term" value="C:membrane"/>
    <property type="evidence" value="ECO:0007669"/>
    <property type="project" value="UniProtKB-SubCell"/>
</dbReference>
<proteinExistence type="predicted"/>
<dbReference type="PATRIC" id="fig|1235802.3.peg.2496"/>
<keyword evidence="5" id="KW-0808">Transferase</keyword>
<feature type="domain" description="Histidine kinase" evidence="12">
    <location>
        <begin position="240"/>
        <end position="451"/>
    </location>
</feature>
<evidence type="ECO:0000256" key="11">
    <source>
        <dbReference type="SAM" id="Phobius"/>
    </source>
</evidence>
<feature type="domain" description="HAMP" evidence="13">
    <location>
        <begin position="178"/>
        <end position="232"/>
    </location>
</feature>
<dbReference type="Pfam" id="PF00512">
    <property type="entry name" value="HisKA"/>
    <property type="match status" value="1"/>
</dbReference>
<dbReference type="SUPFAM" id="SSF158472">
    <property type="entry name" value="HAMP domain-like"/>
    <property type="match status" value="1"/>
</dbReference>
<evidence type="ECO:0000259" key="12">
    <source>
        <dbReference type="PROSITE" id="PS50109"/>
    </source>
</evidence>
<dbReference type="InterPro" id="IPR005467">
    <property type="entry name" value="His_kinase_dom"/>
</dbReference>
<dbReference type="SUPFAM" id="SSF47384">
    <property type="entry name" value="Homodimeric domain of signal transducing histidine kinase"/>
    <property type="match status" value="1"/>
</dbReference>
<dbReference type="SMART" id="SM00304">
    <property type="entry name" value="HAMP"/>
    <property type="match status" value="1"/>
</dbReference>
<dbReference type="Proteomes" id="UP000012589">
    <property type="component" value="Unassembled WGS sequence"/>
</dbReference>
<dbReference type="STRING" id="1235802.C823_02358"/>
<dbReference type="InterPro" id="IPR003661">
    <property type="entry name" value="HisK_dim/P_dom"/>
</dbReference>
<evidence type="ECO:0000313" key="14">
    <source>
        <dbReference type="EMBL" id="EMZ27234.1"/>
    </source>
</evidence>
<evidence type="ECO:0000256" key="5">
    <source>
        <dbReference type="ARBA" id="ARBA00022679"/>
    </source>
</evidence>
<gene>
    <name evidence="14" type="ORF">C823_02358</name>
</gene>
<dbReference type="CDD" id="cd00075">
    <property type="entry name" value="HATPase"/>
    <property type="match status" value="1"/>
</dbReference>
<comment type="subcellular location">
    <subcellularLocation>
        <location evidence="2">Membrane</location>
    </subcellularLocation>
</comment>
<dbReference type="GO" id="GO:0000155">
    <property type="term" value="F:phosphorelay sensor kinase activity"/>
    <property type="evidence" value="ECO:0007669"/>
    <property type="project" value="InterPro"/>
</dbReference>
<dbReference type="PANTHER" id="PTHR45436:SF5">
    <property type="entry name" value="SENSOR HISTIDINE KINASE TRCS"/>
    <property type="match status" value="1"/>
</dbReference>
<evidence type="ECO:0000256" key="7">
    <source>
        <dbReference type="ARBA" id="ARBA00022777"/>
    </source>
</evidence>
<evidence type="ECO:0000256" key="10">
    <source>
        <dbReference type="ARBA" id="ARBA00023136"/>
    </source>
</evidence>
<dbReference type="InterPro" id="IPR036890">
    <property type="entry name" value="HATPase_C_sf"/>
</dbReference>
<dbReference type="SUPFAM" id="SSF55874">
    <property type="entry name" value="ATPase domain of HSP90 chaperone/DNA topoisomerase II/histidine kinase"/>
    <property type="match status" value="1"/>
</dbReference>
<evidence type="ECO:0000256" key="8">
    <source>
        <dbReference type="ARBA" id="ARBA00022989"/>
    </source>
</evidence>
<keyword evidence="7" id="KW-0418">Kinase</keyword>
<dbReference type="Gene3D" id="3.30.565.10">
    <property type="entry name" value="Histidine kinase-like ATPase, C-terminal domain"/>
    <property type="match status" value="1"/>
</dbReference>
<dbReference type="AlphaFoldDB" id="N2ART6"/>
<dbReference type="EC" id="2.7.13.3" evidence="3"/>
<dbReference type="Gene3D" id="6.10.340.10">
    <property type="match status" value="1"/>
</dbReference>
<dbReference type="Gene3D" id="1.10.287.130">
    <property type="match status" value="1"/>
</dbReference>
<dbReference type="PROSITE" id="PS50109">
    <property type="entry name" value="HIS_KIN"/>
    <property type="match status" value="1"/>
</dbReference>
<name>N2ART6_9FIRM</name>
<feature type="transmembrane region" description="Helical" evidence="11">
    <location>
        <begin position="157"/>
        <end position="176"/>
    </location>
</feature>
<dbReference type="SMART" id="SM00388">
    <property type="entry name" value="HisKA"/>
    <property type="match status" value="1"/>
</dbReference>
<dbReference type="InterPro" id="IPR003594">
    <property type="entry name" value="HATPase_dom"/>
</dbReference>
<keyword evidence="4" id="KW-0597">Phosphoprotein</keyword>